<evidence type="ECO:0000256" key="1">
    <source>
        <dbReference type="ARBA" id="ARBA00010795"/>
    </source>
</evidence>
<proteinExistence type="inferred from homology"/>
<dbReference type="Proteomes" id="UP000054516">
    <property type="component" value="Unassembled WGS sequence"/>
</dbReference>
<dbReference type="OrthoDB" id="4977464at2759"/>
<organism evidence="3">
    <name type="scientific">Rosellinia necatrix</name>
    <name type="common">White root-rot fungus</name>
    <dbReference type="NCBI Taxonomy" id="77044"/>
    <lineage>
        <taxon>Eukaryota</taxon>
        <taxon>Fungi</taxon>
        <taxon>Dikarya</taxon>
        <taxon>Ascomycota</taxon>
        <taxon>Pezizomycotina</taxon>
        <taxon>Sordariomycetes</taxon>
        <taxon>Xylariomycetidae</taxon>
        <taxon>Xylariales</taxon>
        <taxon>Xylariaceae</taxon>
        <taxon>Rosellinia</taxon>
    </lineage>
</organism>
<dbReference type="Gene3D" id="2.60.270.50">
    <property type="match status" value="1"/>
</dbReference>
<sequence length="158" mass="17080">MQATTAEGTNTKSQTEAGNKNPLGMEDVHVGQSNFGTSSASRSVLSTVDNQTSRDLSRKDVHLDHGTWTENEYPEEIIPQKSKEEHQAESDGFMTGTKGSVTYEIDEELTVTFNFNNPYMGGNSFSATIAGTDASNYKVTADGTSADNATVTYTLKHV</sequence>
<gene>
    <name evidence="3" type="ORF">SAMD00023353_5500780</name>
</gene>
<reference evidence="3" key="1">
    <citation type="submission" date="2016-03" db="EMBL/GenBank/DDBJ databases">
        <title>Draft genome sequence of Rosellinia necatrix.</title>
        <authorList>
            <person name="Kanematsu S."/>
        </authorList>
    </citation>
    <scope>NUCLEOTIDE SEQUENCE [LARGE SCALE GENOMIC DNA]</scope>
    <source>
        <strain evidence="3">W97</strain>
    </source>
</reference>
<protein>
    <submittedName>
        <fullName evidence="3">Putative crystal protein ET79</fullName>
    </submittedName>
</protein>
<dbReference type="GO" id="GO:0019836">
    <property type="term" value="P:symbiont-mediated hemolysis of host erythrocyte"/>
    <property type="evidence" value="ECO:0007669"/>
    <property type="project" value="InterPro"/>
</dbReference>
<feature type="compositionally biased region" description="Basic and acidic residues" evidence="2">
    <location>
        <begin position="55"/>
        <end position="67"/>
    </location>
</feature>
<accession>A0A1W2TQZ6</accession>
<dbReference type="InterPro" id="IPR009413">
    <property type="entry name" value="Aegerolysin-typ"/>
</dbReference>
<name>A0A1W2TQZ6_ROSNE</name>
<feature type="compositionally biased region" description="Polar residues" evidence="2">
    <location>
        <begin position="1"/>
        <end position="18"/>
    </location>
</feature>
<feature type="region of interest" description="Disordered" evidence="2">
    <location>
        <begin position="1"/>
        <end position="98"/>
    </location>
</feature>
<keyword evidence="4" id="KW-1185">Reference proteome</keyword>
<dbReference type="OMA" id="TWTENEY"/>
<dbReference type="EMBL" id="DF977500">
    <property type="protein sequence ID" value="GAP90893.1"/>
    <property type="molecule type" value="Genomic_DNA"/>
</dbReference>
<feature type="compositionally biased region" description="Polar residues" evidence="2">
    <location>
        <begin position="31"/>
        <end position="54"/>
    </location>
</feature>
<evidence type="ECO:0000313" key="3">
    <source>
        <dbReference type="EMBL" id="GAP90893.1"/>
    </source>
</evidence>
<dbReference type="Pfam" id="PF06355">
    <property type="entry name" value="Aegerolysin"/>
    <property type="match status" value="1"/>
</dbReference>
<dbReference type="AlphaFoldDB" id="A0A1W2TQZ6"/>
<evidence type="ECO:0000256" key="2">
    <source>
        <dbReference type="SAM" id="MobiDB-lite"/>
    </source>
</evidence>
<comment type="similarity">
    <text evidence="1">Belongs to the aegerolysin family.</text>
</comment>
<evidence type="ECO:0000313" key="4">
    <source>
        <dbReference type="Proteomes" id="UP000054516"/>
    </source>
</evidence>